<dbReference type="Proteomes" id="UP001165060">
    <property type="component" value="Unassembled WGS sequence"/>
</dbReference>
<keyword evidence="3" id="KW-1185">Reference proteome</keyword>
<protein>
    <submittedName>
        <fullName evidence="2">Uncharacterized protein</fullName>
    </submittedName>
</protein>
<sequence length="175" mass="19295">MDAVWSSYHLSSFSRQIAIQFLHKMIADPTPDFDRAKAFLLRKVNGTARPPPNASAWQRGCPELLPGLTARPIWPSDAFPWIPDVEAAFPSILAELGRLRDGERSGFQPYRAPSSRDGGGGKGGVGEEATDRGSWNVLYLSLGSVMKFEENRGRMRETCGVLDGIEGIYGHSFLR</sequence>
<dbReference type="InterPro" id="IPR027443">
    <property type="entry name" value="IPNS-like_sf"/>
</dbReference>
<accession>A0ABQ6ME77</accession>
<evidence type="ECO:0000256" key="1">
    <source>
        <dbReference type="SAM" id="MobiDB-lite"/>
    </source>
</evidence>
<dbReference type="EMBL" id="BRYB01001381">
    <property type="protein sequence ID" value="GMI24435.1"/>
    <property type="molecule type" value="Genomic_DNA"/>
</dbReference>
<feature type="region of interest" description="Disordered" evidence="1">
    <location>
        <begin position="104"/>
        <end position="129"/>
    </location>
</feature>
<organism evidence="2 3">
    <name type="scientific">Tetraparma gracilis</name>
    <dbReference type="NCBI Taxonomy" id="2962635"/>
    <lineage>
        <taxon>Eukaryota</taxon>
        <taxon>Sar</taxon>
        <taxon>Stramenopiles</taxon>
        <taxon>Ochrophyta</taxon>
        <taxon>Bolidophyceae</taxon>
        <taxon>Parmales</taxon>
        <taxon>Triparmaceae</taxon>
        <taxon>Tetraparma</taxon>
    </lineage>
</organism>
<comment type="caution">
    <text evidence="2">The sequence shown here is derived from an EMBL/GenBank/DDBJ whole genome shotgun (WGS) entry which is preliminary data.</text>
</comment>
<evidence type="ECO:0000313" key="3">
    <source>
        <dbReference type="Proteomes" id="UP001165060"/>
    </source>
</evidence>
<feature type="compositionally biased region" description="Gly residues" evidence="1">
    <location>
        <begin position="117"/>
        <end position="126"/>
    </location>
</feature>
<proteinExistence type="predicted"/>
<evidence type="ECO:0000313" key="2">
    <source>
        <dbReference type="EMBL" id="GMI24435.1"/>
    </source>
</evidence>
<reference evidence="2 3" key="1">
    <citation type="journal article" date="2023" name="Commun. Biol.">
        <title>Genome analysis of Parmales, the sister group of diatoms, reveals the evolutionary specialization of diatoms from phago-mixotrophs to photoautotrophs.</title>
        <authorList>
            <person name="Ban H."/>
            <person name="Sato S."/>
            <person name="Yoshikawa S."/>
            <person name="Yamada K."/>
            <person name="Nakamura Y."/>
            <person name="Ichinomiya M."/>
            <person name="Sato N."/>
            <person name="Blanc-Mathieu R."/>
            <person name="Endo H."/>
            <person name="Kuwata A."/>
            <person name="Ogata H."/>
        </authorList>
    </citation>
    <scope>NUCLEOTIDE SEQUENCE [LARGE SCALE GENOMIC DNA]</scope>
</reference>
<dbReference type="Gene3D" id="2.60.120.330">
    <property type="entry name" value="B-lactam Antibiotic, Isopenicillin N Synthase, Chain"/>
    <property type="match status" value="1"/>
</dbReference>
<gene>
    <name evidence="2" type="ORF">TeGR_g14691</name>
</gene>
<name>A0ABQ6ME77_9STRA</name>